<reference evidence="3" key="1">
    <citation type="journal article" date="2023" name="Mol. Phylogenet. Evol.">
        <title>Genome-scale phylogeny and comparative genomics of the fungal order Sordariales.</title>
        <authorList>
            <person name="Hensen N."/>
            <person name="Bonometti L."/>
            <person name="Westerberg I."/>
            <person name="Brannstrom I.O."/>
            <person name="Guillou S."/>
            <person name="Cros-Aarteil S."/>
            <person name="Calhoun S."/>
            <person name="Haridas S."/>
            <person name="Kuo A."/>
            <person name="Mondo S."/>
            <person name="Pangilinan J."/>
            <person name="Riley R."/>
            <person name="LaButti K."/>
            <person name="Andreopoulos B."/>
            <person name="Lipzen A."/>
            <person name="Chen C."/>
            <person name="Yan M."/>
            <person name="Daum C."/>
            <person name="Ng V."/>
            <person name="Clum A."/>
            <person name="Steindorff A."/>
            <person name="Ohm R.A."/>
            <person name="Martin F."/>
            <person name="Silar P."/>
            <person name="Natvig D.O."/>
            <person name="Lalanne C."/>
            <person name="Gautier V."/>
            <person name="Ament-Velasquez S.L."/>
            <person name="Kruys A."/>
            <person name="Hutchinson M.I."/>
            <person name="Powell A.J."/>
            <person name="Barry K."/>
            <person name="Miller A.N."/>
            <person name="Grigoriev I.V."/>
            <person name="Debuchy R."/>
            <person name="Gladieux P."/>
            <person name="Hiltunen Thoren M."/>
            <person name="Johannesson H."/>
        </authorList>
    </citation>
    <scope>NUCLEOTIDE SEQUENCE [LARGE SCALE GENOMIC DNA]</scope>
    <source>
        <strain evidence="3">CBS 340.73</strain>
    </source>
</reference>
<organism evidence="2 3">
    <name type="scientific">Diplogelasinospora grovesii</name>
    <dbReference type="NCBI Taxonomy" id="303347"/>
    <lineage>
        <taxon>Eukaryota</taxon>
        <taxon>Fungi</taxon>
        <taxon>Dikarya</taxon>
        <taxon>Ascomycota</taxon>
        <taxon>Pezizomycotina</taxon>
        <taxon>Sordariomycetes</taxon>
        <taxon>Sordariomycetidae</taxon>
        <taxon>Sordariales</taxon>
        <taxon>Diplogelasinosporaceae</taxon>
        <taxon>Diplogelasinospora</taxon>
    </lineage>
</organism>
<evidence type="ECO:0000313" key="2">
    <source>
        <dbReference type="EMBL" id="KAK3938653.1"/>
    </source>
</evidence>
<keyword evidence="3" id="KW-1185">Reference proteome</keyword>
<feature type="region of interest" description="Disordered" evidence="1">
    <location>
        <begin position="108"/>
        <end position="137"/>
    </location>
</feature>
<dbReference type="AlphaFoldDB" id="A0AAN6N5L2"/>
<accession>A0AAN6N5L2</accession>
<comment type="caution">
    <text evidence="2">The sequence shown here is derived from an EMBL/GenBank/DDBJ whole genome shotgun (WGS) entry which is preliminary data.</text>
</comment>
<feature type="compositionally biased region" description="Low complexity" evidence="1">
    <location>
        <begin position="28"/>
        <end position="43"/>
    </location>
</feature>
<sequence>MQIAFLLPPRKHTVAYNYLDKVLPSLAAPARTTPPRTSHSPSTGIHPRQPWQDPKEGRKHSRSDGRRLCRQQQQQQQQHHERGKLETWAGLRLETFVFGPFRVETPDVSLAGMGFRQSRRTRKQDGRRGKWRQQYRE</sequence>
<name>A0AAN6N5L2_9PEZI</name>
<feature type="region of interest" description="Disordered" evidence="1">
    <location>
        <begin position="28"/>
        <end position="85"/>
    </location>
</feature>
<dbReference type="Proteomes" id="UP001303473">
    <property type="component" value="Unassembled WGS sequence"/>
</dbReference>
<proteinExistence type="predicted"/>
<evidence type="ECO:0000313" key="3">
    <source>
        <dbReference type="Proteomes" id="UP001303473"/>
    </source>
</evidence>
<dbReference type="EMBL" id="MU853825">
    <property type="protein sequence ID" value="KAK3938653.1"/>
    <property type="molecule type" value="Genomic_DNA"/>
</dbReference>
<evidence type="ECO:0000256" key="1">
    <source>
        <dbReference type="SAM" id="MobiDB-lite"/>
    </source>
</evidence>
<protein>
    <submittedName>
        <fullName evidence="2">Uncharacterized protein</fullName>
    </submittedName>
</protein>
<feature type="compositionally biased region" description="Basic and acidic residues" evidence="1">
    <location>
        <begin position="123"/>
        <end position="137"/>
    </location>
</feature>
<gene>
    <name evidence="2" type="ORF">QBC46DRAFT_343354</name>
</gene>